<gene>
    <name evidence="2" type="ORF">EHS24_009573</name>
</gene>
<keyword evidence="3" id="KW-1185">Reference proteome</keyword>
<name>A0A427XLZ7_9TREE</name>
<dbReference type="EMBL" id="RSCE01000009">
    <property type="protein sequence ID" value="RSH79905.1"/>
    <property type="molecule type" value="Genomic_DNA"/>
</dbReference>
<dbReference type="GeneID" id="39594116"/>
<sequence length="443" mass="49308">MATAGARLCAIDHIMSDIARYCDRPTLVQLMCVNKRTFKLAARPLYHTVSIFEFTIESFMDGTPGKTCSCDLCLEMFKQDFGFTDNTGQFAPTGNRDCKRGLTEADVLAGRMANATLNDESSSSTSAASDVSNGDDDEDEPEIVLPIPKKELLSYVRVLSLGSHHYSYCSVYGERLAKYLTNLDVLRIVEVPSWFPTRTNPLCTLPPFETCRIIAQLKPRKLVLRNVSSCFLPVEQAWSIPEETKEVVVVLPTVHLRYAGPNGKGPQNLSTSYMGQFSTAESLKIVFWPEWDDSFLQNPLAKAYEIERQGSHIVGEFNRQAPLFVDHIAEVLRSFCYARNALLGGSAPLVSVYGFGNVPLTNEHQGKNISDLVTQHYKTHPNGPAPDLHRLAKAVVSAKMISVAMSMGRKQSIHLGSCPVKWYTMSSYENNLSNRKAEIDEFD</sequence>
<evidence type="ECO:0000256" key="1">
    <source>
        <dbReference type="SAM" id="MobiDB-lite"/>
    </source>
</evidence>
<dbReference type="AlphaFoldDB" id="A0A427XLZ7"/>
<organism evidence="2 3">
    <name type="scientific">Apiotrichum porosum</name>
    <dbReference type="NCBI Taxonomy" id="105984"/>
    <lineage>
        <taxon>Eukaryota</taxon>
        <taxon>Fungi</taxon>
        <taxon>Dikarya</taxon>
        <taxon>Basidiomycota</taxon>
        <taxon>Agaricomycotina</taxon>
        <taxon>Tremellomycetes</taxon>
        <taxon>Trichosporonales</taxon>
        <taxon>Trichosporonaceae</taxon>
        <taxon>Apiotrichum</taxon>
    </lineage>
</organism>
<evidence type="ECO:0000313" key="2">
    <source>
        <dbReference type="EMBL" id="RSH79905.1"/>
    </source>
</evidence>
<evidence type="ECO:0000313" key="3">
    <source>
        <dbReference type="Proteomes" id="UP000279236"/>
    </source>
</evidence>
<comment type="caution">
    <text evidence="2">The sequence shown here is derived from an EMBL/GenBank/DDBJ whole genome shotgun (WGS) entry which is preliminary data.</text>
</comment>
<feature type="region of interest" description="Disordered" evidence="1">
    <location>
        <begin position="117"/>
        <end position="141"/>
    </location>
</feature>
<evidence type="ECO:0008006" key="4">
    <source>
        <dbReference type="Google" id="ProtNLM"/>
    </source>
</evidence>
<reference evidence="2 3" key="1">
    <citation type="submission" date="2018-11" db="EMBL/GenBank/DDBJ databases">
        <title>Genome sequence of Apiotrichum porosum DSM 27194.</title>
        <authorList>
            <person name="Aliyu H."/>
            <person name="Gorte O."/>
            <person name="Ochsenreither K."/>
        </authorList>
    </citation>
    <scope>NUCLEOTIDE SEQUENCE [LARGE SCALE GENOMIC DNA]</scope>
    <source>
        <strain evidence="2 3">DSM 27194</strain>
    </source>
</reference>
<dbReference type="RefSeq" id="XP_028475014.1">
    <property type="nucleotide sequence ID" value="XM_028624846.1"/>
</dbReference>
<dbReference type="Proteomes" id="UP000279236">
    <property type="component" value="Unassembled WGS sequence"/>
</dbReference>
<proteinExistence type="predicted"/>
<dbReference type="OrthoDB" id="10564755at2759"/>
<protein>
    <recommendedName>
        <fullName evidence="4">F-box domain-containing protein</fullName>
    </recommendedName>
</protein>
<accession>A0A427XLZ7</accession>